<evidence type="ECO:0000313" key="2">
    <source>
        <dbReference type="Proteomes" id="UP001235343"/>
    </source>
</evidence>
<dbReference type="EMBL" id="JASTZU010000060">
    <property type="protein sequence ID" value="MDL4842621.1"/>
    <property type="molecule type" value="Genomic_DNA"/>
</dbReference>
<dbReference type="RefSeq" id="WP_285933909.1">
    <property type="nucleotide sequence ID" value="NZ_JASTZU010000060.1"/>
</dbReference>
<evidence type="ECO:0008006" key="3">
    <source>
        <dbReference type="Google" id="ProtNLM"/>
    </source>
</evidence>
<reference evidence="1 2" key="1">
    <citation type="submission" date="2023-06" db="EMBL/GenBank/DDBJ databases">
        <title>Aquibacillus rhizosphaerae LR5S19.</title>
        <authorList>
            <person name="Sun J.-Q."/>
        </authorList>
    </citation>
    <scope>NUCLEOTIDE SEQUENCE [LARGE SCALE GENOMIC DNA]</scope>
    <source>
        <strain evidence="1 2">LR5S19</strain>
    </source>
</reference>
<organism evidence="1 2">
    <name type="scientific">Aquibacillus rhizosphaerae</name>
    <dbReference type="NCBI Taxonomy" id="3051431"/>
    <lineage>
        <taxon>Bacteria</taxon>
        <taxon>Bacillati</taxon>
        <taxon>Bacillota</taxon>
        <taxon>Bacilli</taxon>
        <taxon>Bacillales</taxon>
        <taxon>Bacillaceae</taxon>
        <taxon>Aquibacillus</taxon>
    </lineage>
</organism>
<evidence type="ECO:0000313" key="1">
    <source>
        <dbReference type="EMBL" id="MDL4842621.1"/>
    </source>
</evidence>
<gene>
    <name evidence="1" type="ORF">QQS35_19480</name>
</gene>
<protein>
    <recommendedName>
        <fullName evidence="3">DUF4143 domain-containing protein</fullName>
    </recommendedName>
</protein>
<comment type="caution">
    <text evidence="1">The sequence shown here is derived from an EMBL/GenBank/DDBJ whole genome shotgun (WGS) entry which is preliminary data.</text>
</comment>
<dbReference type="Proteomes" id="UP001235343">
    <property type="component" value="Unassembled WGS sequence"/>
</dbReference>
<sequence length="154" mass="18093">MLFELYWIVKLIKQNTNNSQLHLMDGTQNMLASWEKESYLYKLYHDSTGSNNISFRVSENEVADSNNPYLIQRYQSFVMSNKLTSDIFDRGSTKLFWSGRPDFLLEVYEKETNLLVKLIIGEVKNTSSVEYAITGLRELIDYFHLAKDNKSDYY</sequence>
<proteinExistence type="predicted"/>
<name>A0ABT7L9S3_9BACI</name>
<accession>A0ABT7L9S3</accession>
<keyword evidence="2" id="KW-1185">Reference proteome</keyword>